<evidence type="ECO:0000256" key="11">
    <source>
        <dbReference type="ARBA" id="ARBA00023002"/>
    </source>
</evidence>
<dbReference type="PANTHER" id="PTHR12613:SF0">
    <property type="entry name" value="ERO1-LIKE PROTEIN"/>
    <property type="match status" value="1"/>
</dbReference>
<reference evidence="21" key="1">
    <citation type="submission" date="2021-01" db="EMBL/GenBank/DDBJ databases">
        <authorList>
            <person name="Corre E."/>
            <person name="Pelletier E."/>
            <person name="Niang G."/>
            <person name="Scheremetjew M."/>
            <person name="Finn R."/>
            <person name="Kale V."/>
            <person name="Holt S."/>
            <person name="Cochrane G."/>
            <person name="Meng A."/>
            <person name="Brown T."/>
            <person name="Cohen L."/>
        </authorList>
    </citation>
    <scope>NUCLEOTIDE SEQUENCE</scope>
    <source>
        <strain evidence="21">CCMP1510</strain>
    </source>
</reference>
<dbReference type="GO" id="GO:0015035">
    <property type="term" value="F:protein-disulfide reductase activity"/>
    <property type="evidence" value="ECO:0007669"/>
    <property type="project" value="InterPro"/>
</dbReference>
<dbReference type="GO" id="GO:0071949">
    <property type="term" value="F:FAD binding"/>
    <property type="evidence" value="ECO:0007669"/>
    <property type="project" value="InterPro"/>
</dbReference>
<name>A0A7S3NI84_9STRA</name>
<sequence length="537" mass="62075">MLRLGLLFVLGESWLLPKTDYFVEKLTCELVAPVQGRVDDCSCSFAEVDESTRQYFGPILKNLTKGNFFRYFKIDLDKPCDFWPDDGQCEREECAIETECEIPEPWRLEEEGRRAWRIENDACSFFKDDDIPVDRYSTTKPWTEEGGDEVWMDQYEDVDGMIYIDLIRNPEKYTGYDGEKARRVWRAIHEENCFQTSPSREFVVHAFRKLSGDSHFTSNNQECLERRVFHRLFSGLQASVSTHIAVSNFSAYDVLFKFTPPRERFSVFLGLLLDRIIYNRHSALNDPVFISRVGKFPERLHNLYFTYLFVLRAVTKAQDELTSYNFDTGDTHNDQMTRSLIKKLVSSSFQEETSDICIQKARIAFNENALFKVPQVVGMSSLEKALARESVEELRAEFLTRFRNITKIMNCVTCERCRLWGTLQVLGLGTALKILFLQGDESGLGSLQRNEVVALINTLAQLAKSVDSVRLWQRRAKLRAAITAITEVLLASFLFIFVFSFYRRRVAPSSYDARIPPLDKTNTAEQNSFSTMTKKHS</sequence>
<evidence type="ECO:0000256" key="2">
    <source>
        <dbReference type="ARBA" id="ARBA00004367"/>
    </source>
</evidence>
<dbReference type="InterPro" id="IPR007266">
    <property type="entry name" value="Ero1"/>
</dbReference>
<feature type="transmembrane region" description="Helical" evidence="19">
    <location>
        <begin position="480"/>
        <end position="502"/>
    </location>
</feature>
<feature type="disulfide bond" description="Redox-active" evidence="18">
    <location>
        <begin position="414"/>
        <end position="417"/>
    </location>
</feature>
<evidence type="ECO:0000256" key="10">
    <source>
        <dbReference type="ARBA" id="ARBA00022982"/>
    </source>
</evidence>
<dbReference type="InterPro" id="IPR037192">
    <property type="entry name" value="ERO1-like_sf"/>
</dbReference>
<keyword evidence="15" id="KW-0676">Redox-active center</keyword>
<comment type="subcellular location">
    <subcellularLocation>
        <location evidence="2">Endoplasmic reticulum membrane</location>
        <topology evidence="2">Peripheral membrane protein</topology>
        <orientation evidence="2">Lumenal side</orientation>
    </subcellularLocation>
</comment>
<organism evidence="21">
    <name type="scientific">Aureoumbra lagunensis</name>
    <dbReference type="NCBI Taxonomy" id="44058"/>
    <lineage>
        <taxon>Eukaryota</taxon>
        <taxon>Sar</taxon>
        <taxon>Stramenopiles</taxon>
        <taxon>Ochrophyta</taxon>
        <taxon>Pelagophyceae</taxon>
        <taxon>Pelagomonadales</taxon>
        <taxon>Aureoumbra</taxon>
    </lineage>
</organism>
<keyword evidence="8" id="KW-0256">Endoplasmic reticulum</keyword>
<feature type="binding site" evidence="17">
    <location>
        <position position="174"/>
    </location>
    <ligand>
        <name>FAD</name>
        <dbReference type="ChEBI" id="CHEBI:57692"/>
    </ligand>
</feature>
<keyword evidence="12 19" id="KW-0472">Membrane</keyword>
<feature type="active site" evidence="16">
    <location>
        <position position="417"/>
    </location>
</feature>
<evidence type="ECO:0000256" key="4">
    <source>
        <dbReference type="ARBA" id="ARBA00011802"/>
    </source>
</evidence>
<protein>
    <recommendedName>
        <fullName evidence="22">Endoplasmic reticulum oxidoreductin 1</fullName>
    </recommendedName>
</protein>
<accession>A0A7S3NI84</accession>
<evidence type="ECO:0000256" key="3">
    <source>
        <dbReference type="ARBA" id="ARBA00008277"/>
    </source>
</evidence>
<evidence type="ECO:0000313" key="21">
    <source>
        <dbReference type="EMBL" id="CAE0369545.1"/>
    </source>
</evidence>
<feature type="binding site" evidence="17">
    <location>
        <position position="234"/>
    </location>
    <ligand>
        <name>FAD</name>
        <dbReference type="ChEBI" id="CHEBI:57692"/>
    </ligand>
</feature>
<keyword evidence="6" id="KW-0285">Flavoprotein</keyword>
<dbReference type="GO" id="GO:0016972">
    <property type="term" value="F:thiol oxidase activity"/>
    <property type="evidence" value="ECO:0007669"/>
    <property type="project" value="InterPro"/>
</dbReference>
<feature type="signal peptide" evidence="20">
    <location>
        <begin position="1"/>
        <end position="21"/>
    </location>
</feature>
<evidence type="ECO:0000256" key="8">
    <source>
        <dbReference type="ARBA" id="ARBA00022824"/>
    </source>
</evidence>
<dbReference type="PANTHER" id="PTHR12613">
    <property type="entry name" value="ERO1-RELATED"/>
    <property type="match status" value="1"/>
</dbReference>
<evidence type="ECO:0000256" key="18">
    <source>
        <dbReference type="PIRSR" id="PIRSR017205-3"/>
    </source>
</evidence>
<comment type="cofactor">
    <cofactor evidence="1 17">
        <name>FAD</name>
        <dbReference type="ChEBI" id="CHEBI:57692"/>
    </cofactor>
</comment>
<gene>
    <name evidence="21" type="ORF">ALAG00032_LOCUS10308</name>
</gene>
<keyword evidence="19" id="KW-0812">Transmembrane</keyword>
<evidence type="ECO:0000256" key="14">
    <source>
        <dbReference type="ARBA" id="ARBA00023180"/>
    </source>
</evidence>
<keyword evidence="19" id="KW-1133">Transmembrane helix</keyword>
<evidence type="ECO:0000256" key="13">
    <source>
        <dbReference type="ARBA" id="ARBA00023157"/>
    </source>
</evidence>
<dbReference type="GO" id="GO:0034975">
    <property type="term" value="P:protein folding in endoplasmic reticulum"/>
    <property type="evidence" value="ECO:0007669"/>
    <property type="project" value="InterPro"/>
</dbReference>
<evidence type="ECO:0000256" key="9">
    <source>
        <dbReference type="ARBA" id="ARBA00022827"/>
    </source>
</evidence>
<feature type="disulfide bond" description="Redox-active" evidence="18">
    <location>
        <begin position="89"/>
        <end position="94"/>
    </location>
</feature>
<dbReference type="Pfam" id="PF04137">
    <property type="entry name" value="ERO1"/>
    <property type="match status" value="1"/>
</dbReference>
<keyword evidence="11" id="KW-0560">Oxidoreductase</keyword>
<keyword evidence="7 20" id="KW-0732">Signal</keyword>
<evidence type="ECO:0000256" key="17">
    <source>
        <dbReference type="PIRSR" id="PIRSR017205-2"/>
    </source>
</evidence>
<feature type="binding site" evidence="17">
    <location>
        <position position="292"/>
    </location>
    <ligand>
        <name>FAD</name>
        <dbReference type="ChEBI" id="CHEBI:57692"/>
    </ligand>
</feature>
<evidence type="ECO:0000256" key="15">
    <source>
        <dbReference type="ARBA" id="ARBA00023284"/>
    </source>
</evidence>
<dbReference type="PIRSF" id="PIRSF017205">
    <property type="entry name" value="ERO1"/>
    <property type="match status" value="1"/>
</dbReference>
<feature type="binding site" evidence="17">
    <location>
        <position position="185"/>
    </location>
    <ligand>
        <name>FAD</name>
        <dbReference type="ChEBI" id="CHEBI:57692"/>
    </ligand>
</feature>
<keyword evidence="5" id="KW-0813">Transport</keyword>
<comment type="similarity">
    <text evidence="3">Belongs to the EROs family.</text>
</comment>
<proteinExistence type="inferred from homology"/>
<keyword evidence="9 17" id="KW-0274">FAD</keyword>
<keyword evidence="13 18" id="KW-1015">Disulfide bond</keyword>
<comment type="subunit">
    <text evidence="4">May function both as a monomer and a homodimer.</text>
</comment>
<dbReference type="AlphaFoldDB" id="A0A7S3NI84"/>
<evidence type="ECO:0000256" key="12">
    <source>
        <dbReference type="ARBA" id="ARBA00023136"/>
    </source>
</evidence>
<evidence type="ECO:0000256" key="1">
    <source>
        <dbReference type="ARBA" id="ARBA00001974"/>
    </source>
</evidence>
<keyword evidence="14" id="KW-0325">Glycoprotein</keyword>
<feature type="chain" id="PRO_5030688761" description="Endoplasmic reticulum oxidoreductin 1" evidence="20">
    <location>
        <begin position="22"/>
        <end position="537"/>
    </location>
</feature>
<evidence type="ECO:0000256" key="5">
    <source>
        <dbReference type="ARBA" id="ARBA00022448"/>
    </source>
</evidence>
<evidence type="ECO:0008006" key="22">
    <source>
        <dbReference type="Google" id="ProtNLM"/>
    </source>
</evidence>
<feature type="active site" description="Nucleophile" evidence="16">
    <location>
        <position position="414"/>
    </location>
</feature>
<dbReference type="EMBL" id="HBIJ01015429">
    <property type="protein sequence ID" value="CAE0369545.1"/>
    <property type="molecule type" value="Transcribed_RNA"/>
</dbReference>
<keyword evidence="10" id="KW-0249">Electron transport</keyword>
<evidence type="ECO:0000256" key="16">
    <source>
        <dbReference type="PIRSR" id="PIRSR017205-1"/>
    </source>
</evidence>
<dbReference type="SUPFAM" id="SSF110019">
    <property type="entry name" value="ERO1-like"/>
    <property type="match status" value="1"/>
</dbReference>
<evidence type="ECO:0000256" key="7">
    <source>
        <dbReference type="ARBA" id="ARBA00022729"/>
    </source>
</evidence>
<evidence type="ECO:0000256" key="19">
    <source>
        <dbReference type="SAM" id="Phobius"/>
    </source>
</evidence>
<evidence type="ECO:0000256" key="20">
    <source>
        <dbReference type="SAM" id="SignalP"/>
    </source>
</evidence>
<evidence type="ECO:0000256" key="6">
    <source>
        <dbReference type="ARBA" id="ARBA00022630"/>
    </source>
</evidence>
<dbReference type="GO" id="GO:0005789">
    <property type="term" value="C:endoplasmic reticulum membrane"/>
    <property type="evidence" value="ECO:0007669"/>
    <property type="project" value="UniProtKB-SubCell"/>
</dbReference>